<dbReference type="CDD" id="cd15492">
    <property type="entry name" value="PHD_BRPF_JADE_like"/>
    <property type="match status" value="1"/>
</dbReference>
<feature type="compositionally biased region" description="Basic and acidic residues" evidence="12">
    <location>
        <begin position="902"/>
        <end position="914"/>
    </location>
</feature>
<dbReference type="GO" id="GO:0006357">
    <property type="term" value="P:regulation of transcription by RNA polymerase II"/>
    <property type="evidence" value="ECO:0007669"/>
    <property type="project" value="TreeGrafter"/>
</dbReference>
<dbReference type="Pfam" id="PF00439">
    <property type="entry name" value="Bromodomain"/>
    <property type="match status" value="1"/>
</dbReference>
<evidence type="ECO:0000256" key="1">
    <source>
        <dbReference type="ARBA" id="ARBA00004123"/>
    </source>
</evidence>
<dbReference type="GO" id="GO:0005634">
    <property type="term" value="C:nucleus"/>
    <property type="evidence" value="ECO:0007669"/>
    <property type="project" value="UniProtKB-SubCell"/>
</dbReference>
<feature type="domain" description="PHD-type" evidence="14">
    <location>
        <begin position="130"/>
        <end position="180"/>
    </location>
</feature>
<dbReference type="InterPro" id="IPR019787">
    <property type="entry name" value="Znf_PHD-finger"/>
</dbReference>
<evidence type="ECO:0000256" key="6">
    <source>
        <dbReference type="ARBA" id="ARBA00022833"/>
    </source>
</evidence>
<dbReference type="InterPro" id="IPR036427">
    <property type="entry name" value="Bromodomain-like_sf"/>
</dbReference>
<evidence type="ECO:0000256" key="5">
    <source>
        <dbReference type="ARBA" id="ARBA00022771"/>
    </source>
</evidence>
<dbReference type="InterPro" id="IPR034732">
    <property type="entry name" value="EPHD"/>
</dbReference>
<evidence type="ECO:0000256" key="2">
    <source>
        <dbReference type="ARBA" id="ARBA00022553"/>
    </source>
</evidence>
<evidence type="ECO:0000256" key="4">
    <source>
        <dbReference type="ARBA" id="ARBA00022737"/>
    </source>
</evidence>
<comment type="caution">
    <text evidence="17">The sequence shown here is derived from an EMBL/GenBank/DDBJ whole genome shotgun (WGS) entry which is preliminary data.</text>
</comment>
<evidence type="ECO:0000256" key="11">
    <source>
        <dbReference type="PROSITE-ProRule" id="PRU00146"/>
    </source>
</evidence>
<keyword evidence="6" id="KW-0862">Zinc</keyword>
<keyword evidence="2" id="KW-0597">Phosphoprotein</keyword>
<sequence>MARGVVSPVPASLPRVSFIKIVGEDSATRAGVHDNQQRSYGYNDFSLFERPQHYIRYIEPLDSELAVQVEYDMDEQDQEWLDALNAERKKEQLDKISYEAFEIVMDRLEKEWFDLTKNIPKPDLALPSEDSTCAICDDSEGENTNAIVFCDGCNLAVHQDCYGVPYIPEGQWLCRKCTVSPENPVSCFLCPNEGGAFKQTVHGEWVHLLCAIWIPETRVANEVFMEPITGVERISKQRWKLKCSVCDIREGACIQCSKNSCFLAYHVTCARKDKLLMPMKASSGLEPPPLQCFCERHMPREKLEARAEALKAEAASEHSEAKSSKSARAYAKTYKPGPPVVPSLILSRILQYINKIVIRKRSEFVELVCRYWSLKREIRRGAPLLKRLHLEPWTASAASSSIETDEEKVAKLELTKRLRKDLSDVRTLAELSRKRESRKLGQAQIVQEVLSQVVFAHEAWLRMAFENIVAFDRQGFFKNPISKSQVPDYFDVIHQPMWWSAIDEKLDRHEYWDVNAFKADVALVIENAMRYNKPGTLYYKAAQRIQSSSATVLAELSNLRTSAPSELLAHNEIMVNTFMQPGISTIGDLEPPLALLDLLVSPEIADEINIVFHTDPLQFLLAFKLPEFKLPRMAPVQPTRPYRKIKRERKAELAKRRAEQHAATLAAVADTDPAAMSITVIALANSGPEVKSEAEQVLGKRKRSKIASSHPSTDAEVLTDINPKASFALFDKGWILDPGVRRGGRARIERLPALLTKKRPKGTCGAMSVPEAINHHAGSPQTQTHETECQDSVPTHEEHFNTIGHSEPPVSIPLSRSDQPDTGLTLAEARLKFKLEPNMSLSQDPDGKLVIQELDSPVTRREKAMRRKRARSQLEAPIIAVSSALDGSDLSSLSELSEDDDGSAHIKEKVDKTKTTATQPGQVVLEDGKMLEENFPWWAAVIFEPDDPTVPPKVLKSRPTKSRSPVGQHLVRFYDSSKSWQWVELDQLLLLGENDELDQSLLSASKRQKFSSAKMRQGCRESYRYVIQFECTILRHLLMLSLSI</sequence>
<organism evidence="17 18">
    <name type="scientific">Russula ochroleuca</name>
    <dbReference type="NCBI Taxonomy" id="152965"/>
    <lineage>
        <taxon>Eukaryota</taxon>
        <taxon>Fungi</taxon>
        <taxon>Dikarya</taxon>
        <taxon>Basidiomycota</taxon>
        <taxon>Agaricomycotina</taxon>
        <taxon>Agaricomycetes</taxon>
        <taxon>Russulales</taxon>
        <taxon>Russulaceae</taxon>
        <taxon>Russula</taxon>
    </lineage>
</organism>
<evidence type="ECO:0000256" key="9">
    <source>
        <dbReference type="ARBA" id="ARBA00023242"/>
    </source>
</evidence>
<dbReference type="Gene3D" id="2.30.30.140">
    <property type="match status" value="1"/>
</dbReference>
<evidence type="ECO:0000259" key="14">
    <source>
        <dbReference type="PROSITE" id="PS50016"/>
    </source>
</evidence>
<keyword evidence="3" id="KW-0479">Metal-binding</keyword>
<evidence type="ECO:0000313" key="18">
    <source>
        <dbReference type="Proteomes" id="UP000759537"/>
    </source>
</evidence>
<dbReference type="CDD" id="cd04369">
    <property type="entry name" value="Bromodomain"/>
    <property type="match status" value="1"/>
</dbReference>
<evidence type="ECO:0000259" key="15">
    <source>
        <dbReference type="PROSITE" id="PS50812"/>
    </source>
</evidence>
<dbReference type="PROSITE" id="PS51805">
    <property type="entry name" value="EPHD"/>
    <property type="match status" value="1"/>
</dbReference>
<dbReference type="InterPro" id="IPR018359">
    <property type="entry name" value="Bromodomain_CS"/>
</dbReference>
<feature type="region of interest" description="Disordered" evidence="12">
    <location>
        <begin position="890"/>
        <end position="915"/>
    </location>
</feature>
<accession>A0A9P5MRN6</accession>
<dbReference type="PROSITE" id="PS00633">
    <property type="entry name" value="BROMODOMAIN_1"/>
    <property type="match status" value="1"/>
</dbReference>
<feature type="domain" description="PHD-type" evidence="16">
    <location>
        <begin position="184"/>
        <end position="298"/>
    </location>
</feature>
<feature type="domain" description="PWWP" evidence="15">
    <location>
        <begin position="934"/>
        <end position="994"/>
    </location>
</feature>
<dbReference type="SUPFAM" id="SSF57903">
    <property type="entry name" value="FYVE/PHD zinc finger"/>
    <property type="match status" value="1"/>
</dbReference>
<dbReference type="OrthoDB" id="20839at2759"/>
<keyword evidence="9" id="KW-0539">Nucleus</keyword>
<dbReference type="Pfam" id="PF13832">
    <property type="entry name" value="zf-HC5HC2H_2"/>
    <property type="match status" value="1"/>
</dbReference>
<dbReference type="GO" id="GO:0006325">
    <property type="term" value="P:chromatin organization"/>
    <property type="evidence" value="ECO:0007669"/>
    <property type="project" value="UniProtKB-ARBA"/>
</dbReference>
<evidence type="ECO:0000256" key="10">
    <source>
        <dbReference type="PROSITE-ProRule" id="PRU00035"/>
    </source>
</evidence>
<dbReference type="SUPFAM" id="SSF47370">
    <property type="entry name" value="Bromodomain"/>
    <property type="match status" value="1"/>
</dbReference>
<dbReference type="PROSITE" id="PS50016">
    <property type="entry name" value="ZF_PHD_2"/>
    <property type="match status" value="1"/>
</dbReference>
<dbReference type="Gene3D" id="1.20.920.10">
    <property type="entry name" value="Bromodomain-like"/>
    <property type="match status" value="1"/>
</dbReference>
<dbReference type="Pfam" id="PF10513">
    <property type="entry name" value="EPL1"/>
    <property type="match status" value="1"/>
</dbReference>
<dbReference type="PROSITE" id="PS50014">
    <property type="entry name" value="BROMODOMAIN_2"/>
    <property type="match status" value="1"/>
</dbReference>
<reference evidence="17" key="2">
    <citation type="journal article" date="2020" name="Nat. Commun.">
        <title>Large-scale genome sequencing of mycorrhizal fungi provides insights into the early evolution of symbiotic traits.</title>
        <authorList>
            <person name="Miyauchi S."/>
            <person name="Kiss E."/>
            <person name="Kuo A."/>
            <person name="Drula E."/>
            <person name="Kohler A."/>
            <person name="Sanchez-Garcia M."/>
            <person name="Morin E."/>
            <person name="Andreopoulos B."/>
            <person name="Barry K.W."/>
            <person name="Bonito G."/>
            <person name="Buee M."/>
            <person name="Carver A."/>
            <person name="Chen C."/>
            <person name="Cichocki N."/>
            <person name="Clum A."/>
            <person name="Culley D."/>
            <person name="Crous P.W."/>
            <person name="Fauchery L."/>
            <person name="Girlanda M."/>
            <person name="Hayes R.D."/>
            <person name="Keri Z."/>
            <person name="LaButti K."/>
            <person name="Lipzen A."/>
            <person name="Lombard V."/>
            <person name="Magnuson J."/>
            <person name="Maillard F."/>
            <person name="Murat C."/>
            <person name="Nolan M."/>
            <person name="Ohm R.A."/>
            <person name="Pangilinan J."/>
            <person name="Pereira M.F."/>
            <person name="Perotto S."/>
            <person name="Peter M."/>
            <person name="Pfister S."/>
            <person name="Riley R."/>
            <person name="Sitrit Y."/>
            <person name="Stielow J.B."/>
            <person name="Szollosi G."/>
            <person name="Zifcakova L."/>
            <person name="Stursova M."/>
            <person name="Spatafora J.W."/>
            <person name="Tedersoo L."/>
            <person name="Vaario L.M."/>
            <person name="Yamada A."/>
            <person name="Yan M."/>
            <person name="Wang P."/>
            <person name="Xu J."/>
            <person name="Bruns T."/>
            <person name="Baldrian P."/>
            <person name="Vilgalys R."/>
            <person name="Dunand C."/>
            <person name="Henrissat B."/>
            <person name="Grigoriev I.V."/>
            <person name="Hibbett D."/>
            <person name="Nagy L.G."/>
            <person name="Martin F.M."/>
        </authorList>
    </citation>
    <scope>NUCLEOTIDE SEQUENCE</scope>
    <source>
        <strain evidence="17">Prilba</strain>
    </source>
</reference>
<dbReference type="InterPro" id="IPR011011">
    <property type="entry name" value="Znf_FYVE_PHD"/>
</dbReference>
<dbReference type="Pfam" id="PF00855">
    <property type="entry name" value="PWWP"/>
    <property type="match status" value="1"/>
</dbReference>
<evidence type="ECO:0000256" key="12">
    <source>
        <dbReference type="SAM" id="MobiDB-lite"/>
    </source>
</evidence>
<name>A0A9P5MRN6_9AGAM</name>
<dbReference type="Pfam" id="PF13831">
    <property type="entry name" value="PHD_2"/>
    <property type="match status" value="1"/>
</dbReference>
<dbReference type="FunFam" id="3.30.40.10:FF:000007">
    <property type="entry name" value="Bromodomain containing 1, isoform CRA_b"/>
    <property type="match status" value="1"/>
</dbReference>
<evidence type="ECO:0000259" key="13">
    <source>
        <dbReference type="PROSITE" id="PS50014"/>
    </source>
</evidence>
<dbReference type="Proteomes" id="UP000759537">
    <property type="component" value="Unassembled WGS sequence"/>
</dbReference>
<feature type="domain" description="Bromo" evidence="13">
    <location>
        <begin position="477"/>
        <end position="539"/>
    </location>
</feature>
<dbReference type="Gene3D" id="3.30.40.10">
    <property type="entry name" value="Zinc/RING finger domain, C3HC4 (zinc finger)"/>
    <property type="match status" value="2"/>
</dbReference>
<dbReference type="SUPFAM" id="SSF63748">
    <property type="entry name" value="Tudor/PWWP/MBT"/>
    <property type="match status" value="1"/>
</dbReference>
<dbReference type="PROSITE" id="PS50812">
    <property type="entry name" value="PWWP"/>
    <property type="match status" value="1"/>
</dbReference>
<keyword evidence="4" id="KW-0677">Repeat</keyword>
<dbReference type="InterPro" id="IPR019786">
    <property type="entry name" value="Zinc_finger_PHD-type_CS"/>
</dbReference>
<dbReference type="InterPro" id="IPR050701">
    <property type="entry name" value="Histone_Mod_Regulator"/>
</dbReference>
<gene>
    <name evidence="17" type="ORF">DFH94DRAFT_635577</name>
</gene>
<keyword evidence="18" id="KW-1185">Reference proteome</keyword>
<protein>
    <submittedName>
        <fullName evidence="17">PHD-zinc-finger like domain-containing protein</fullName>
    </submittedName>
</protein>
<dbReference type="PANTHER" id="PTHR13793">
    <property type="entry name" value="PHD FINGER PROTEINS"/>
    <property type="match status" value="1"/>
</dbReference>
<dbReference type="PANTHER" id="PTHR13793:SF107">
    <property type="entry name" value="BROMODOMAIN-CONTAINING PROTEIN HOMOLOG"/>
    <property type="match status" value="1"/>
</dbReference>
<dbReference type="InterPro" id="IPR013083">
    <property type="entry name" value="Znf_RING/FYVE/PHD"/>
</dbReference>
<dbReference type="EMBL" id="WHVB01000016">
    <property type="protein sequence ID" value="KAF8475395.1"/>
    <property type="molecule type" value="Genomic_DNA"/>
</dbReference>
<evidence type="ECO:0000256" key="8">
    <source>
        <dbReference type="ARBA" id="ARBA00023117"/>
    </source>
</evidence>
<dbReference type="InterPro" id="IPR001965">
    <property type="entry name" value="Znf_PHD"/>
</dbReference>
<comment type="subcellular location">
    <subcellularLocation>
        <location evidence="1">Nucleus</location>
    </subcellularLocation>
</comment>
<evidence type="ECO:0000313" key="17">
    <source>
        <dbReference type="EMBL" id="KAF8475395.1"/>
    </source>
</evidence>
<dbReference type="SMART" id="SM00249">
    <property type="entry name" value="PHD"/>
    <property type="match status" value="2"/>
</dbReference>
<keyword evidence="7" id="KW-0007">Acetylation</keyword>
<evidence type="ECO:0000256" key="3">
    <source>
        <dbReference type="ARBA" id="ARBA00022723"/>
    </source>
</evidence>
<reference evidence="17" key="1">
    <citation type="submission" date="2019-10" db="EMBL/GenBank/DDBJ databases">
        <authorList>
            <consortium name="DOE Joint Genome Institute"/>
            <person name="Kuo A."/>
            <person name="Miyauchi S."/>
            <person name="Kiss E."/>
            <person name="Drula E."/>
            <person name="Kohler A."/>
            <person name="Sanchez-Garcia M."/>
            <person name="Andreopoulos B."/>
            <person name="Barry K.W."/>
            <person name="Bonito G."/>
            <person name="Buee M."/>
            <person name="Carver A."/>
            <person name="Chen C."/>
            <person name="Cichocki N."/>
            <person name="Clum A."/>
            <person name="Culley D."/>
            <person name="Crous P.W."/>
            <person name="Fauchery L."/>
            <person name="Girlanda M."/>
            <person name="Hayes R."/>
            <person name="Keri Z."/>
            <person name="LaButti K."/>
            <person name="Lipzen A."/>
            <person name="Lombard V."/>
            <person name="Magnuson J."/>
            <person name="Maillard F."/>
            <person name="Morin E."/>
            <person name="Murat C."/>
            <person name="Nolan M."/>
            <person name="Ohm R."/>
            <person name="Pangilinan J."/>
            <person name="Pereira M."/>
            <person name="Perotto S."/>
            <person name="Peter M."/>
            <person name="Riley R."/>
            <person name="Sitrit Y."/>
            <person name="Stielow B."/>
            <person name="Szollosi G."/>
            <person name="Zifcakova L."/>
            <person name="Stursova M."/>
            <person name="Spatafora J.W."/>
            <person name="Tedersoo L."/>
            <person name="Vaario L.-M."/>
            <person name="Yamada A."/>
            <person name="Yan M."/>
            <person name="Wang P."/>
            <person name="Xu J."/>
            <person name="Bruns T."/>
            <person name="Baldrian P."/>
            <person name="Vilgalys R."/>
            <person name="Henrissat B."/>
            <person name="Grigoriev I.V."/>
            <person name="Hibbett D."/>
            <person name="Nagy L.G."/>
            <person name="Martin F.M."/>
        </authorList>
    </citation>
    <scope>NUCLEOTIDE SEQUENCE</scope>
    <source>
        <strain evidence="17">Prilba</strain>
    </source>
</reference>
<dbReference type="SMART" id="SM00297">
    <property type="entry name" value="BROMO"/>
    <property type="match status" value="1"/>
</dbReference>
<dbReference type="InterPro" id="IPR000313">
    <property type="entry name" value="PWWP_dom"/>
</dbReference>
<dbReference type="FunFam" id="3.30.40.10:FF:000008">
    <property type="entry name" value="Bromodomain containing 1, isoform CRA_a"/>
    <property type="match status" value="1"/>
</dbReference>
<dbReference type="InterPro" id="IPR019542">
    <property type="entry name" value="Enhancer_polycomb-like_N"/>
</dbReference>
<dbReference type="AlphaFoldDB" id="A0A9P5MRN6"/>
<evidence type="ECO:0000256" key="7">
    <source>
        <dbReference type="ARBA" id="ARBA00022990"/>
    </source>
</evidence>
<dbReference type="GO" id="GO:0008270">
    <property type="term" value="F:zinc ion binding"/>
    <property type="evidence" value="ECO:0007669"/>
    <property type="project" value="UniProtKB-KW"/>
</dbReference>
<keyword evidence="5 11" id="KW-0863">Zinc-finger</keyword>
<dbReference type="PRINTS" id="PR00503">
    <property type="entry name" value="BROMODOMAIN"/>
</dbReference>
<dbReference type="PROSITE" id="PS01359">
    <property type="entry name" value="ZF_PHD_1"/>
    <property type="match status" value="1"/>
</dbReference>
<keyword evidence="8 10" id="KW-0103">Bromodomain</keyword>
<proteinExistence type="predicted"/>
<evidence type="ECO:0000259" key="16">
    <source>
        <dbReference type="PROSITE" id="PS51805"/>
    </source>
</evidence>
<dbReference type="InterPro" id="IPR001487">
    <property type="entry name" value="Bromodomain"/>
</dbReference>